<evidence type="ECO:0000256" key="1">
    <source>
        <dbReference type="SAM" id="MobiDB-lite"/>
    </source>
</evidence>
<dbReference type="InterPro" id="IPR013187">
    <property type="entry name" value="F-box-assoc_dom_typ3"/>
</dbReference>
<feature type="region of interest" description="Disordered" evidence="1">
    <location>
        <begin position="110"/>
        <end position="136"/>
    </location>
</feature>
<dbReference type="AlphaFoldDB" id="A0ABD1AE05"/>
<dbReference type="Pfam" id="PF08268">
    <property type="entry name" value="FBA_3"/>
    <property type="match status" value="1"/>
</dbReference>
<dbReference type="PANTHER" id="PTHR31111">
    <property type="entry name" value="BNAA05G37150D PROTEIN-RELATED"/>
    <property type="match status" value="1"/>
</dbReference>
<feature type="domain" description="F-box associated beta-propeller type 3" evidence="2">
    <location>
        <begin position="1"/>
        <end position="78"/>
    </location>
</feature>
<dbReference type="Proteomes" id="UP001558713">
    <property type="component" value="Unassembled WGS sequence"/>
</dbReference>
<dbReference type="EMBL" id="JBANAX010000525">
    <property type="protein sequence ID" value="KAL1205016.1"/>
    <property type="molecule type" value="Genomic_DNA"/>
</dbReference>
<reference evidence="3 4" key="1">
    <citation type="submission" date="2024-04" db="EMBL/GenBank/DDBJ databases">
        <title>Genome assembly C_amara_ONT_v2.</title>
        <authorList>
            <person name="Yant L."/>
            <person name="Moore C."/>
            <person name="Slenker M."/>
        </authorList>
    </citation>
    <scope>NUCLEOTIDE SEQUENCE [LARGE SCALE GENOMIC DNA]</scope>
    <source>
        <tissue evidence="3">Leaf</tissue>
    </source>
</reference>
<protein>
    <submittedName>
        <fullName evidence="3">F-box protein</fullName>
    </submittedName>
</protein>
<name>A0ABD1AE05_CARAN</name>
<organism evidence="3 4">
    <name type="scientific">Cardamine amara subsp. amara</name>
    <dbReference type="NCBI Taxonomy" id="228776"/>
    <lineage>
        <taxon>Eukaryota</taxon>
        <taxon>Viridiplantae</taxon>
        <taxon>Streptophyta</taxon>
        <taxon>Embryophyta</taxon>
        <taxon>Tracheophyta</taxon>
        <taxon>Spermatophyta</taxon>
        <taxon>Magnoliopsida</taxon>
        <taxon>eudicotyledons</taxon>
        <taxon>Gunneridae</taxon>
        <taxon>Pentapetalae</taxon>
        <taxon>rosids</taxon>
        <taxon>malvids</taxon>
        <taxon>Brassicales</taxon>
        <taxon>Brassicaceae</taxon>
        <taxon>Cardamineae</taxon>
        <taxon>Cardamine</taxon>
    </lineage>
</organism>
<gene>
    <name evidence="3" type="ORF">V5N11_016363</name>
</gene>
<evidence type="ECO:0000313" key="3">
    <source>
        <dbReference type="EMBL" id="KAL1205016.1"/>
    </source>
</evidence>
<proteinExistence type="predicted"/>
<comment type="caution">
    <text evidence="3">The sequence shown here is derived from an EMBL/GenBank/DDBJ whole genome shotgun (WGS) entry which is preliminary data.</text>
</comment>
<keyword evidence="4" id="KW-1185">Reference proteome</keyword>
<evidence type="ECO:0000259" key="2">
    <source>
        <dbReference type="Pfam" id="PF08268"/>
    </source>
</evidence>
<dbReference type="PANTHER" id="PTHR31111:SF137">
    <property type="entry name" value="F-BOX ONLY PROTEIN 12"/>
    <property type="match status" value="1"/>
</dbReference>
<sequence length="136" mass="16107">MWVLEDVEKQEWSKYVYTLPEHEVFGSGAYLSIARATAIGEIVFYKKFMSKGKPFYVFYFNPERNTLLSVEIQGVEIRGRVYLVVDYVEDLSIKDAKLLKSSIYEEEAQPKYHYQKRPKPQHREEVRGREGKMKTE</sequence>
<accession>A0ABD1AE05</accession>
<evidence type="ECO:0000313" key="4">
    <source>
        <dbReference type="Proteomes" id="UP001558713"/>
    </source>
</evidence>
<feature type="compositionally biased region" description="Basic and acidic residues" evidence="1">
    <location>
        <begin position="121"/>
        <end position="136"/>
    </location>
</feature>